<evidence type="ECO:0000256" key="2">
    <source>
        <dbReference type="ARBA" id="ARBA00022670"/>
    </source>
</evidence>
<gene>
    <name evidence="7" type="primary">yjgB</name>
    <name evidence="7" type="ORF">DNHGIG_34780</name>
</gene>
<name>A0AAV4LJI5_9BACL</name>
<keyword evidence="3 7" id="KW-0378">Hydrolase</keyword>
<dbReference type="Proteomes" id="UP001057291">
    <property type="component" value="Unassembled WGS sequence"/>
</dbReference>
<dbReference type="PANTHER" id="PTHR47053:SF1">
    <property type="entry name" value="MUREIN DD-ENDOPEPTIDASE MEPH-RELATED"/>
    <property type="match status" value="1"/>
</dbReference>
<dbReference type="InterPro" id="IPR038765">
    <property type="entry name" value="Papain-like_cys_pep_sf"/>
</dbReference>
<dbReference type="GO" id="GO:0008234">
    <property type="term" value="F:cysteine-type peptidase activity"/>
    <property type="evidence" value="ECO:0007669"/>
    <property type="project" value="UniProtKB-KW"/>
</dbReference>
<keyword evidence="8" id="KW-1185">Reference proteome</keyword>
<evidence type="ECO:0000256" key="5">
    <source>
        <dbReference type="SAM" id="SignalP"/>
    </source>
</evidence>
<evidence type="ECO:0000256" key="3">
    <source>
        <dbReference type="ARBA" id="ARBA00022801"/>
    </source>
</evidence>
<dbReference type="Gene3D" id="3.90.1720.10">
    <property type="entry name" value="endopeptidase domain like (from Nostoc punctiforme)"/>
    <property type="match status" value="1"/>
</dbReference>
<evidence type="ECO:0000256" key="1">
    <source>
        <dbReference type="ARBA" id="ARBA00007074"/>
    </source>
</evidence>
<proteinExistence type="inferred from homology"/>
<evidence type="ECO:0000313" key="7">
    <source>
        <dbReference type="EMBL" id="GIM47929.1"/>
    </source>
</evidence>
<evidence type="ECO:0000313" key="8">
    <source>
        <dbReference type="Proteomes" id="UP001057291"/>
    </source>
</evidence>
<dbReference type="InterPro" id="IPR051202">
    <property type="entry name" value="Peptidase_C40"/>
</dbReference>
<dbReference type="PANTHER" id="PTHR47053">
    <property type="entry name" value="MUREIN DD-ENDOPEPTIDASE MEPH-RELATED"/>
    <property type="match status" value="1"/>
</dbReference>
<feature type="signal peptide" evidence="5">
    <location>
        <begin position="1"/>
        <end position="29"/>
    </location>
</feature>
<comment type="similarity">
    <text evidence="1">Belongs to the peptidase C40 family.</text>
</comment>
<keyword evidence="5" id="KW-0732">Signal</keyword>
<dbReference type="RefSeq" id="WP_282200861.1">
    <property type="nucleotide sequence ID" value="NZ_BOQE01000001.1"/>
</dbReference>
<evidence type="ECO:0000259" key="6">
    <source>
        <dbReference type="PROSITE" id="PS51935"/>
    </source>
</evidence>
<dbReference type="EMBL" id="BOQE01000001">
    <property type="protein sequence ID" value="GIM47929.1"/>
    <property type="molecule type" value="Genomic_DNA"/>
</dbReference>
<dbReference type="AlphaFoldDB" id="A0AAV4LJI5"/>
<reference evidence="7" key="1">
    <citation type="journal article" date="2023" name="Int. J. Syst. Evol. Microbiol.">
        <title>Collibacillus ludicampi gen. nov., sp. nov., a new soil bacterium of the family Alicyclobacillaceae.</title>
        <authorList>
            <person name="Jojima T."/>
            <person name="Ioku Y."/>
            <person name="Fukuta Y."/>
            <person name="Shirasaka N."/>
            <person name="Matsumura Y."/>
            <person name="Mori M."/>
        </authorList>
    </citation>
    <scope>NUCLEOTIDE SEQUENCE</scope>
    <source>
        <strain evidence="7">TP075</strain>
    </source>
</reference>
<comment type="caution">
    <text evidence="7">The sequence shown here is derived from an EMBL/GenBank/DDBJ whole genome shotgun (WGS) entry which is preliminary data.</text>
</comment>
<keyword evidence="2" id="KW-0645">Protease</keyword>
<dbReference type="GO" id="GO:0006508">
    <property type="term" value="P:proteolysis"/>
    <property type="evidence" value="ECO:0007669"/>
    <property type="project" value="UniProtKB-KW"/>
</dbReference>
<feature type="chain" id="PRO_5043495381" evidence="5">
    <location>
        <begin position="30"/>
        <end position="195"/>
    </location>
</feature>
<keyword evidence="4" id="KW-0788">Thiol protease</keyword>
<evidence type="ECO:0000256" key="4">
    <source>
        <dbReference type="ARBA" id="ARBA00022807"/>
    </source>
</evidence>
<dbReference type="PROSITE" id="PS51935">
    <property type="entry name" value="NLPC_P60"/>
    <property type="match status" value="1"/>
</dbReference>
<protein>
    <submittedName>
        <fullName evidence="7">Hydrolase</fullName>
    </submittedName>
</protein>
<feature type="domain" description="NlpC/P60" evidence="6">
    <location>
        <begin position="71"/>
        <end position="195"/>
    </location>
</feature>
<accession>A0AAV4LJI5</accession>
<sequence>MKGKKLFLSLTLGAVLLAGNAVVSTSVYASAGDSSHTSSYQNQDTTLHSLPHGVKLDRSITPIASLDDDHQTKLDAVLQVAESKLGTPYRWGHNEDRGQYGFDCSNFTAYVYHHALGYKFSGSSRVQARSVGNPVPKSQMRPGDLLIFDGGRHVGIYAGNGRMIQEGGGLGRVGYLSVAPGSYWSKHITAVKRMF</sequence>
<dbReference type="SUPFAM" id="SSF54001">
    <property type="entry name" value="Cysteine proteinases"/>
    <property type="match status" value="1"/>
</dbReference>
<dbReference type="Pfam" id="PF00877">
    <property type="entry name" value="NLPC_P60"/>
    <property type="match status" value="1"/>
</dbReference>
<organism evidence="7 8">
    <name type="scientific">Collibacillus ludicampi</name>
    <dbReference type="NCBI Taxonomy" id="2771369"/>
    <lineage>
        <taxon>Bacteria</taxon>
        <taxon>Bacillati</taxon>
        <taxon>Bacillota</taxon>
        <taxon>Bacilli</taxon>
        <taxon>Bacillales</taxon>
        <taxon>Alicyclobacillaceae</taxon>
        <taxon>Collibacillus</taxon>
    </lineage>
</organism>
<dbReference type="InterPro" id="IPR000064">
    <property type="entry name" value="NLP_P60_dom"/>
</dbReference>